<proteinExistence type="predicted"/>
<gene>
    <name evidence="2" type="ORF">Q8A67_008228</name>
</gene>
<feature type="region of interest" description="Disordered" evidence="1">
    <location>
        <begin position="55"/>
        <end position="115"/>
    </location>
</feature>
<feature type="region of interest" description="Disordered" evidence="1">
    <location>
        <begin position="137"/>
        <end position="160"/>
    </location>
</feature>
<evidence type="ECO:0000256" key="1">
    <source>
        <dbReference type="SAM" id="MobiDB-lite"/>
    </source>
</evidence>
<feature type="compositionally biased region" description="Polar residues" evidence="1">
    <location>
        <begin position="67"/>
        <end position="83"/>
    </location>
</feature>
<evidence type="ECO:0000313" key="3">
    <source>
        <dbReference type="Proteomes" id="UP001187343"/>
    </source>
</evidence>
<accession>A0AA88Q3W1</accession>
<comment type="caution">
    <text evidence="2">The sequence shown here is derived from an EMBL/GenBank/DDBJ whole genome shotgun (WGS) entry which is preliminary data.</text>
</comment>
<dbReference type="AlphaFoldDB" id="A0AA88Q3W1"/>
<dbReference type="EMBL" id="JAUYZG010000007">
    <property type="protein sequence ID" value="KAK2903515.1"/>
    <property type="molecule type" value="Genomic_DNA"/>
</dbReference>
<keyword evidence="3" id="KW-1185">Reference proteome</keyword>
<sequence>MILSEANHLVPVRGATCVDGRTKQTPERSQQLRFLFGFSPTMTSIREIVLHSPSISHSSFKPPRGSLRSTAFGQQCQKGQQGPSAGASGENEKQPSAPSECSIHRSRQTGTAARWDGQRTKGVLLLIDCKISRASQWDQHKTAADGAGPDTLAERALPTC</sequence>
<evidence type="ECO:0000313" key="2">
    <source>
        <dbReference type="EMBL" id="KAK2903515.1"/>
    </source>
</evidence>
<name>A0AA88Q3W1_9TELE</name>
<reference evidence="2" key="1">
    <citation type="submission" date="2023-08" db="EMBL/GenBank/DDBJ databases">
        <title>Chromosome-level Genome Assembly of mud carp (Cirrhinus molitorella).</title>
        <authorList>
            <person name="Liu H."/>
        </authorList>
    </citation>
    <scope>NUCLEOTIDE SEQUENCE</scope>
    <source>
        <strain evidence="2">Prfri</strain>
        <tissue evidence="2">Muscle</tissue>
    </source>
</reference>
<dbReference type="Proteomes" id="UP001187343">
    <property type="component" value="Unassembled WGS sequence"/>
</dbReference>
<organism evidence="2 3">
    <name type="scientific">Cirrhinus molitorella</name>
    <name type="common">mud carp</name>
    <dbReference type="NCBI Taxonomy" id="172907"/>
    <lineage>
        <taxon>Eukaryota</taxon>
        <taxon>Metazoa</taxon>
        <taxon>Chordata</taxon>
        <taxon>Craniata</taxon>
        <taxon>Vertebrata</taxon>
        <taxon>Euteleostomi</taxon>
        <taxon>Actinopterygii</taxon>
        <taxon>Neopterygii</taxon>
        <taxon>Teleostei</taxon>
        <taxon>Ostariophysi</taxon>
        <taxon>Cypriniformes</taxon>
        <taxon>Cyprinidae</taxon>
        <taxon>Labeoninae</taxon>
        <taxon>Labeonini</taxon>
        <taxon>Cirrhinus</taxon>
    </lineage>
</organism>
<protein>
    <submittedName>
        <fullName evidence="2">Uncharacterized protein</fullName>
    </submittedName>
</protein>